<evidence type="ECO:0000313" key="3">
    <source>
        <dbReference type="Proteomes" id="UP000028640"/>
    </source>
</evidence>
<keyword evidence="2" id="KW-0472">Membrane</keyword>
<dbReference type="Proteomes" id="UP000028640">
    <property type="component" value="Unassembled WGS sequence"/>
</dbReference>
<comment type="caution">
    <text evidence="2">The sequence shown here is derived from an EMBL/GenBank/DDBJ whole genome shotgun (WGS) entry which is preliminary data.</text>
</comment>
<protein>
    <submittedName>
        <fullName evidence="2">ATP/GTP-binding transmembrane protein</fullName>
    </submittedName>
</protein>
<dbReference type="CDD" id="cd07040">
    <property type="entry name" value="HP"/>
    <property type="match status" value="1"/>
</dbReference>
<gene>
    <name evidence="2" type="ORF">GEAM_3503</name>
</gene>
<dbReference type="AlphaFoldDB" id="A0A085G5E5"/>
<organism evidence="2 3">
    <name type="scientific">Ewingella americana (strain ATCC 33852 / DSM 4580 / CCUG 14506 / JCM 5911 / LMG 7869 / NCTC 12157 / CDC 1468-78)</name>
    <dbReference type="NCBI Taxonomy" id="910964"/>
    <lineage>
        <taxon>Bacteria</taxon>
        <taxon>Pseudomonadati</taxon>
        <taxon>Pseudomonadota</taxon>
        <taxon>Gammaproteobacteria</taxon>
        <taxon>Enterobacterales</taxon>
        <taxon>Yersiniaceae</taxon>
        <taxon>Ewingella</taxon>
    </lineage>
</organism>
<accession>A0A085G5E5</accession>
<feature type="signal peptide" evidence="1">
    <location>
        <begin position="1"/>
        <end position="25"/>
    </location>
</feature>
<reference evidence="2 3" key="1">
    <citation type="submission" date="2014-05" db="EMBL/GenBank/DDBJ databases">
        <title>ATOL: Assembling a taxonomically balanced genome-scale reconstruction of the evolutionary history of the Enterobacteriaceae.</title>
        <authorList>
            <person name="Plunkett G.III."/>
            <person name="Neeno-Eckwall E.C."/>
            <person name="Glasner J.D."/>
            <person name="Perna N.T."/>
        </authorList>
    </citation>
    <scope>NUCLEOTIDE SEQUENCE [LARGE SCALE GENOMIC DNA]</scope>
    <source>
        <strain evidence="2 3">ATCC 33852</strain>
    </source>
</reference>
<proteinExistence type="predicted"/>
<dbReference type="eggNOG" id="COG0406">
    <property type="taxonomic scope" value="Bacteria"/>
</dbReference>
<name>A0A085G5E5_EWIA3</name>
<keyword evidence="3" id="KW-1185">Reference proteome</keyword>
<feature type="chain" id="PRO_5001790759" evidence="1">
    <location>
        <begin position="26"/>
        <end position="199"/>
    </location>
</feature>
<keyword evidence="1" id="KW-0732">Signal</keyword>
<evidence type="ECO:0000256" key="1">
    <source>
        <dbReference type="SAM" id="SignalP"/>
    </source>
</evidence>
<dbReference type="STRING" id="910964.GEAM_3503"/>
<keyword evidence="2" id="KW-0812">Transmembrane</keyword>
<evidence type="ECO:0000313" key="2">
    <source>
        <dbReference type="EMBL" id="KFC78940.1"/>
    </source>
</evidence>
<sequence length="199" mass="21614">MKAMNLGLLACGLLSVAMTSQMASAQETLIFVRHGEKPTSSSGQLTCKGLNRALALPGVLLPRYGNPDHIFAAGPKEQKLGNSLRPLSTIMPTAVRLNQPINIQFHADDVDGVTKELQDDKYKDANIFVSWEHKNLDKIVKNIVKENGGDPSVVPEWPGKDFDSIFIVTLDKSAATPKVTFKIEQENLNGVSDTCPNAS</sequence>
<dbReference type="EMBL" id="JMPJ01000066">
    <property type="protein sequence ID" value="KFC78940.1"/>
    <property type="molecule type" value="Genomic_DNA"/>
</dbReference>